<sequence>MKFEALIAALKQEIESNKLGLIADLIAHLTSQGDEDLDLYLFLSKASETEYELLIEVIKAVKEEGFYLFNDLRQLCESE</sequence>
<dbReference type="EMBL" id="AFWI01000146">
    <property type="protein sequence ID" value="EGU55312.1"/>
    <property type="molecule type" value="Genomic_DNA"/>
</dbReference>
<dbReference type="RefSeq" id="WP_004744700.1">
    <property type="nucleotide sequence ID" value="NZ_AFWI01000146.1"/>
</dbReference>
<name>F9T5B5_9VIBR</name>
<evidence type="ECO:0000313" key="2">
    <source>
        <dbReference type="EMBL" id="EGU55312.1"/>
    </source>
</evidence>
<protein>
    <submittedName>
        <fullName evidence="1">Uncharacterized protein</fullName>
    </submittedName>
</protein>
<dbReference type="HOGENOM" id="CLU_2605155_0_0_6"/>
<dbReference type="AlphaFoldDB" id="F9T5B5"/>
<evidence type="ECO:0000313" key="4">
    <source>
        <dbReference type="Proteomes" id="UP000030071"/>
    </source>
</evidence>
<dbReference type="Proteomes" id="UP000003836">
    <property type="component" value="Unassembled WGS sequence"/>
</dbReference>
<organism evidence="1 4">
    <name type="scientific">Vibrio tubiashii ATCC 19109</name>
    <dbReference type="NCBI Taxonomy" id="1051646"/>
    <lineage>
        <taxon>Bacteria</taxon>
        <taxon>Pseudomonadati</taxon>
        <taxon>Pseudomonadota</taxon>
        <taxon>Gammaproteobacteria</taxon>
        <taxon>Vibrionales</taxon>
        <taxon>Vibrionaceae</taxon>
        <taxon>Vibrio</taxon>
        <taxon>Vibrio oreintalis group</taxon>
    </lineage>
</organism>
<evidence type="ECO:0000313" key="3">
    <source>
        <dbReference type="Proteomes" id="UP000003836"/>
    </source>
</evidence>
<keyword evidence="3" id="KW-1185">Reference proteome</keyword>
<dbReference type="KEGG" id="vtu:IX91_25770"/>
<geneLocation type="plasmid" evidence="1 4">
    <name>p57</name>
</geneLocation>
<dbReference type="PATRIC" id="fig|1051646.9.peg.5168"/>
<reference evidence="2 3" key="2">
    <citation type="journal article" date="2012" name="Int. J. Syst. Evol. Microbiol.">
        <title>Vibrio caribbeanicus sp. nov., isolated from the marine sponge Scleritoderma cyanea.</title>
        <authorList>
            <person name="Hoffmann M."/>
            <person name="Monday S.R."/>
            <person name="Allard M.W."/>
            <person name="Strain E.A."/>
            <person name="Whittaker P."/>
            <person name="Naum M."/>
            <person name="McCarthy P.J."/>
            <person name="Lopez J.V."/>
            <person name="Fischer M."/>
            <person name="Brown E.W."/>
        </authorList>
    </citation>
    <scope>NUCLEOTIDE SEQUENCE [LARGE SCALE GENOMIC DNA]</scope>
    <source>
        <strain evidence="2 3">ATCC 19109</strain>
    </source>
</reference>
<proteinExistence type="predicted"/>
<keyword evidence="1" id="KW-0614">Plasmid</keyword>
<evidence type="ECO:0000313" key="1">
    <source>
        <dbReference type="EMBL" id="AIW17468.1"/>
    </source>
</evidence>
<dbReference type="Proteomes" id="UP000030071">
    <property type="component" value="Plasmid p57"/>
</dbReference>
<dbReference type="EMBL" id="CP009358">
    <property type="protein sequence ID" value="AIW17468.1"/>
    <property type="molecule type" value="Genomic_DNA"/>
</dbReference>
<reference evidence="1 4" key="3">
    <citation type="submission" date="2014-08" db="EMBL/GenBank/DDBJ databases">
        <title>First Complete Genome Sequence of the Shellfish Pathogen Vibrio tubiashii.</title>
        <authorList>
            <person name="Richards G.P."/>
            <person name="Needleman D.S."/>
            <person name="Watson M.A."/>
            <person name="Bono J.L."/>
        </authorList>
    </citation>
    <scope>NUCLEOTIDE SEQUENCE [LARGE SCALE GENOMIC DNA]</scope>
    <source>
        <strain evidence="1 4">ATCC 19109</strain>
        <plasmid evidence="1">p57</plasmid>
        <plasmid evidence="4">Plasmid p57</plasmid>
    </source>
</reference>
<dbReference type="GeneID" id="23448135"/>
<accession>F9T5B5</accession>
<reference evidence="2" key="1">
    <citation type="submission" date="2011-08" db="EMBL/GenBank/DDBJ databases">
        <authorList>
            <person name="Hoffman M."/>
            <person name="Strain E.A."/>
            <person name="Brown E."/>
            <person name="Allard M.W."/>
        </authorList>
    </citation>
    <scope>NUCLEOTIDE SEQUENCE</scope>
    <source>
        <strain evidence="2">ATCC 19109</strain>
    </source>
</reference>
<gene>
    <name evidence="1" type="ORF">IX91_25770</name>
    <name evidence="2" type="ORF">VITU9109_21239</name>
</gene>